<evidence type="ECO:0000313" key="1">
    <source>
        <dbReference type="EMBL" id="KKN96152.1"/>
    </source>
</evidence>
<gene>
    <name evidence="1" type="ORF">LCGC14_0170810</name>
</gene>
<dbReference type="Pfam" id="PF10765">
    <property type="entry name" value="Phage_P22_NinX"/>
    <property type="match status" value="1"/>
</dbReference>
<name>A0A0F9V8U0_9ZZZZ</name>
<dbReference type="EMBL" id="LAZR01000066">
    <property type="protein sequence ID" value="KKN96152.1"/>
    <property type="molecule type" value="Genomic_DNA"/>
</dbReference>
<proteinExistence type="predicted"/>
<dbReference type="AlphaFoldDB" id="A0A0F9V8U0"/>
<accession>A0A0F9V8U0</accession>
<organism evidence="1">
    <name type="scientific">marine sediment metagenome</name>
    <dbReference type="NCBI Taxonomy" id="412755"/>
    <lineage>
        <taxon>unclassified sequences</taxon>
        <taxon>metagenomes</taxon>
        <taxon>ecological metagenomes</taxon>
    </lineage>
</organism>
<reference evidence="1" key="1">
    <citation type="journal article" date="2015" name="Nature">
        <title>Complex archaea that bridge the gap between prokaryotes and eukaryotes.</title>
        <authorList>
            <person name="Spang A."/>
            <person name="Saw J.H."/>
            <person name="Jorgensen S.L."/>
            <person name="Zaremba-Niedzwiedzka K."/>
            <person name="Martijn J."/>
            <person name="Lind A.E."/>
            <person name="van Eijk R."/>
            <person name="Schleper C."/>
            <person name="Guy L."/>
            <person name="Ettema T.J."/>
        </authorList>
    </citation>
    <scope>NUCLEOTIDE SEQUENCE</scope>
</reference>
<dbReference type="InterPro" id="IPR019701">
    <property type="entry name" value="Phage_P22_NinX"/>
</dbReference>
<comment type="caution">
    <text evidence="1">The sequence shown here is derived from an EMBL/GenBank/DDBJ whole genome shotgun (WGS) entry which is preliminary data.</text>
</comment>
<protein>
    <submittedName>
        <fullName evidence="1">Uncharacterized protein</fullName>
    </submittedName>
</protein>
<sequence length="136" mass="14652">MDLSNYVPCNSRKLTGPALNWAVARSLNMAVSVLPPNYGSTHRVFVSVGADLARVVPFRPTSNWDDCGQLISRFNMSFTAMSDGVEAMAERMHGIGSDHKEAACRAVVSALMGETILVPEDLCGFEQGWVSTAQAS</sequence>